<organism evidence="1 2">
    <name type="scientific">Dermacentor silvarum</name>
    <name type="common">Tick</name>
    <dbReference type="NCBI Taxonomy" id="543639"/>
    <lineage>
        <taxon>Eukaryota</taxon>
        <taxon>Metazoa</taxon>
        <taxon>Ecdysozoa</taxon>
        <taxon>Arthropoda</taxon>
        <taxon>Chelicerata</taxon>
        <taxon>Arachnida</taxon>
        <taxon>Acari</taxon>
        <taxon>Parasitiformes</taxon>
        <taxon>Ixodida</taxon>
        <taxon>Ixodoidea</taxon>
        <taxon>Ixodidae</taxon>
        <taxon>Rhipicephalinae</taxon>
        <taxon>Dermacentor</taxon>
    </lineage>
</organism>
<dbReference type="Proteomes" id="UP000821865">
    <property type="component" value="Chromosome 7"/>
</dbReference>
<proteinExistence type="predicted"/>
<evidence type="ECO:0000313" key="2">
    <source>
        <dbReference type="Proteomes" id="UP000821865"/>
    </source>
</evidence>
<protein>
    <submittedName>
        <fullName evidence="1">Uncharacterized protein</fullName>
    </submittedName>
</protein>
<sequence>MVRIRSRYLLRPRTRETRPRLSAVQTWSRDLWDTVFATNTHPTLAPGKNVFLVIVIASAPSNTRRRNAIRSTWGRPSTESSRFDHNTSSTILPVFMVGECEDSSQGRLIRKEAKEFRDMLVGTYLDTYRNLTLKTVHGFLWVADHVRPSFVLKTDDDCFVNVGVLLDVLAETVVFQSEPVETGFLRYHSGSEMPQHDGAANDLATSSSSSHGSARRAVVARVPSPLYVGNIRWSNQVVRDPKSRWFVSEKDYARGQYPPYGSGGGYVLDARALDVFARNVRRVRPFANEDAYVGTVLGESGVRPVQSYRFVSQPSGLWTCNFLYVVVIHGVSHDDHRKLLDKVRAAREQCRDVERDVGWD</sequence>
<keyword evidence="2" id="KW-1185">Reference proteome</keyword>
<accession>A0ACB8CH41</accession>
<dbReference type="EMBL" id="CM023476">
    <property type="protein sequence ID" value="KAH7942029.1"/>
    <property type="molecule type" value="Genomic_DNA"/>
</dbReference>
<name>A0ACB8CH41_DERSI</name>
<evidence type="ECO:0000313" key="1">
    <source>
        <dbReference type="EMBL" id="KAH7942029.1"/>
    </source>
</evidence>
<comment type="caution">
    <text evidence="1">The sequence shown here is derived from an EMBL/GenBank/DDBJ whole genome shotgun (WGS) entry which is preliminary data.</text>
</comment>
<gene>
    <name evidence="1" type="ORF">HPB49_019906</name>
</gene>
<reference evidence="1" key="1">
    <citation type="submission" date="2020-05" db="EMBL/GenBank/DDBJ databases">
        <title>Large-scale comparative analyses of tick genomes elucidate their genetic diversity and vector capacities.</title>
        <authorList>
            <person name="Jia N."/>
            <person name="Wang J."/>
            <person name="Shi W."/>
            <person name="Du L."/>
            <person name="Sun Y."/>
            <person name="Zhan W."/>
            <person name="Jiang J."/>
            <person name="Wang Q."/>
            <person name="Zhang B."/>
            <person name="Ji P."/>
            <person name="Sakyi L.B."/>
            <person name="Cui X."/>
            <person name="Yuan T."/>
            <person name="Jiang B."/>
            <person name="Yang W."/>
            <person name="Lam T.T.-Y."/>
            <person name="Chang Q."/>
            <person name="Ding S."/>
            <person name="Wang X."/>
            <person name="Zhu J."/>
            <person name="Ruan X."/>
            <person name="Zhao L."/>
            <person name="Wei J."/>
            <person name="Que T."/>
            <person name="Du C."/>
            <person name="Cheng J."/>
            <person name="Dai P."/>
            <person name="Han X."/>
            <person name="Huang E."/>
            <person name="Gao Y."/>
            <person name="Liu J."/>
            <person name="Shao H."/>
            <person name="Ye R."/>
            <person name="Li L."/>
            <person name="Wei W."/>
            <person name="Wang X."/>
            <person name="Wang C."/>
            <person name="Yang T."/>
            <person name="Huo Q."/>
            <person name="Li W."/>
            <person name="Guo W."/>
            <person name="Chen H."/>
            <person name="Zhou L."/>
            <person name="Ni X."/>
            <person name="Tian J."/>
            <person name="Zhou Y."/>
            <person name="Sheng Y."/>
            <person name="Liu T."/>
            <person name="Pan Y."/>
            <person name="Xia L."/>
            <person name="Li J."/>
            <person name="Zhao F."/>
            <person name="Cao W."/>
        </authorList>
    </citation>
    <scope>NUCLEOTIDE SEQUENCE</scope>
    <source>
        <strain evidence="1">Dsil-2018</strain>
    </source>
</reference>